<dbReference type="SMART" id="SM00086">
    <property type="entry name" value="PAC"/>
    <property type="match status" value="1"/>
</dbReference>
<evidence type="ECO:0000256" key="7">
    <source>
        <dbReference type="ARBA" id="ARBA00022692"/>
    </source>
</evidence>
<dbReference type="InterPro" id="IPR000700">
    <property type="entry name" value="PAS-assoc_C"/>
</dbReference>
<dbReference type="EC" id="2.7.13.3" evidence="3"/>
<dbReference type="InterPro" id="IPR000014">
    <property type="entry name" value="PAS"/>
</dbReference>
<dbReference type="SMART" id="SM00387">
    <property type="entry name" value="HATPase_c"/>
    <property type="match status" value="1"/>
</dbReference>
<dbReference type="CDD" id="cd00130">
    <property type="entry name" value="PAS"/>
    <property type="match status" value="1"/>
</dbReference>
<dbReference type="Pfam" id="PF05231">
    <property type="entry name" value="MASE1"/>
    <property type="match status" value="1"/>
</dbReference>
<dbReference type="AlphaFoldDB" id="A0A3S2TRB6"/>
<evidence type="ECO:0000256" key="11">
    <source>
        <dbReference type="PROSITE-ProRule" id="PRU00169"/>
    </source>
</evidence>
<evidence type="ECO:0000259" key="17">
    <source>
        <dbReference type="PROSITE" id="PS50113"/>
    </source>
</evidence>
<dbReference type="InterPro" id="IPR001610">
    <property type="entry name" value="PAC"/>
</dbReference>
<dbReference type="PRINTS" id="PR00344">
    <property type="entry name" value="BCTRLSENSOR"/>
</dbReference>
<dbReference type="Pfam" id="PF03924">
    <property type="entry name" value="CHASE"/>
    <property type="match status" value="1"/>
</dbReference>
<dbReference type="GO" id="GO:0000155">
    <property type="term" value="F:phosphorelay sensor kinase activity"/>
    <property type="evidence" value="ECO:0007669"/>
    <property type="project" value="InterPro"/>
</dbReference>
<dbReference type="SUPFAM" id="SSF55785">
    <property type="entry name" value="PYP-like sensor domain (PAS domain)"/>
    <property type="match status" value="1"/>
</dbReference>
<dbReference type="InterPro" id="IPR006189">
    <property type="entry name" value="CHASE_dom"/>
</dbReference>
<evidence type="ECO:0000256" key="2">
    <source>
        <dbReference type="ARBA" id="ARBA00004651"/>
    </source>
</evidence>
<dbReference type="PROSITE" id="PS50839">
    <property type="entry name" value="CHASE"/>
    <property type="match status" value="1"/>
</dbReference>
<feature type="domain" description="Histidine kinase" evidence="14">
    <location>
        <begin position="684"/>
        <end position="907"/>
    </location>
</feature>
<dbReference type="SMART" id="SM00091">
    <property type="entry name" value="PAS"/>
    <property type="match status" value="1"/>
</dbReference>
<dbReference type="InterPro" id="IPR011006">
    <property type="entry name" value="CheY-like_superfamily"/>
</dbReference>
<keyword evidence="5 11" id="KW-0597">Phosphoprotein</keyword>
<dbReference type="SMART" id="SM00448">
    <property type="entry name" value="REC"/>
    <property type="match status" value="1"/>
</dbReference>
<dbReference type="Pfam" id="PF00072">
    <property type="entry name" value="Response_reg"/>
    <property type="match status" value="1"/>
</dbReference>
<comment type="catalytic activity">
    <reaction evidence="1">
        <text>ATP + protein L-histidine = ADP + protein N-phospho-L-histidine.</text>
        <dbReference type="EC" id="2.7.13.3"/>
    </reaction>
</comment>
<evidence type="ECO:0000256" key="6">
    <source>
        <dbReference type="ARBA" id="ARBA00022679"/>
    </source>
</evidence>
<dbReference type="SUPFAM" id="SSF47384">
    <property type="entry name" value="Homodimeric domain of signal transducing histidine kinase"/>
    <property type="match status" value="1"/>
</dbReference>
<dbReference type="PROSITE" id="PS50110">
    <property type="entry name" value="RESPONSE_REGULATORY"/>
    <property type="match status" value="1"/>
</dbReference>
<feature type="region of interest" description="Disordered" evidence="12">
    <location>
        <begin position="906"/>
        <end position="925"/>
    </location>
</feature>
<dbReference type="PANTHER" id="PTHR43047:SF72">
    <property type="entry name" value="OSMOSENSING HISTIDINE PROTEIN KINASE SLN1"/>
    <property type="match status" value="1"/>
</dbReference>
<dbReference type="EMBL" id="SACT01000002">
    <property type="protein sequence ID" value="RVT52093.1"/>
    <property type="molecule type" value="Genomic_DNA"/>
</dbReference>
<keyword evidence="7 13" id="KW-0812">Transmembrane</keyword>
<keyword evidence="10 13" id="KW-0472">Membrane</keyword>
<comment type="subcellular location">
    <subcellularLocation>
        <location evidence="2">Cell membrane</location>
        <topology evidence="2">Multi-pass membrane protein</topology>
    </subcellularLocation>
</comment>
<evidence type="ECO:0000313" key="20">
    <source>
        <dbReference type="Proteomes" id="UP000288178"/>
    </source>
</evidence>
<gene>
    <name evidence="19" type="ORF">ENE75_06395</name>
</gene>
<dbReference type="InterPro" id="IPR036097">
    <property type="entry name" value="HisK_dim/P_sf"/>
</dbReference>
<dbReference type="PROSITE" id="PS50113">
    <property type="entry name" value="PAC"/>
    <property type="match status" value="1"/>
</dbReference>
<evidence type="ECO:0000256" key="8">
    <source>
        <dbReference type="ARBA" id="ARBA00022777"/>
    </source>
</evidence>
<dbReference type="Pfam" id="PF00989">
    <property type="entry name" value="PAS"/>
    <property type="match status" value="1"/>
</dbReference>
<evidence type="ECO:0000256" key="12">
    <source>
        <dbReference type="SAM" id="MobiDB-lite"/>
    </source>
</evidence>
<dbReference type="GO" id="GO:0006355">
    <property type="term" value="P:regulation of DNA-templated transcription"/>
    <property type="evidence" value="ECO:0007669"/>
    <property type="project" value="InterPro"/>
</dbReference>
<evidence type="ECO:0000259" key="16">
    <source>
        <dbReference type="PROSITE" id="PS50112"/>
    </source>
</evidence>
<keyword evidence="4" id="KW-1003">Cell membrane</keyword>
<evidence type="ECO:0000256" key="4">
    <source>
        <dbReference type="ARBA" id="ARBA00022475"/>
    </source>
</evidence>
<evidence type="ECO:0000259" key="14">
    <source>
        <dbReference type="PROSITE" id="PS50109"/>
    </source>
</evidence>
<keyword evidence="9 13" id="KW-1133">Transmembrane helix</keyword>
<dbReference type="Gene3D" id="1.10.287.130">
    <property type="match status" value="1"/>
</dbReference>
<dbReference type="InterPro" id="IPR042240">
    <property type="entry name" value="CHASE_sf"/>
</dbReference>
<dbReference type="Proteomes" id="UP000288178">
    <property type="component" value="Unassembled WGS sequence"/>
</dbReference>
<evidence type="ECO:0000259" key="18">
    <source>
        <dbReference type="PROSITE" id="PS50839"/>
    </source>
</evidence>
<accession>A0A3S2TRB6</accession>
<dbReference type="Gene3D" id="3.30.450.20">
    <property type="entry name" value="PAS domain"/>
    <property type="match status" value="1"/>
</dbReference>
<dbReference type="Gene3D" id="3.40.50.2300">
    <property type="match status" value="1"/>
</dbReference>
<dbReference type="Pfam" id="PF00512">
    <property type="entry name" value="HisKA"/>
    <property type="match status" value="1"/>
</dbReference>
<dbReference type="InterPro" id="IPR005467">
    <property type="entry name" value="His_kinase_dom"/>
</dbReference>
<evidence type="ECO:0000256" key="3">
    <source>
        <dbReference type="ARBA" id="ARBA00012438"/>
    </source>
</evidence>
<dbReference type="CDD" id="cd00082">
    <property type="entry name" value="HisKA"/>
    <property type="match status" value="1"/>
</dbReference>
<dbReference type="InterPro" id="IPR003594">
    <property type="entry name" value="HATPase_dom"/>
</dbReference>
<protein>
    <recommendedName>
        <fullName evidence="3">histidine kinase</fullName>
        <ecNumber evidence="3">2.7.13.3</ecNumber>
    </recommendedName>
</protein>
<proteinExistence type="predicted"/>
<keyword evidence="8" id="KW-0418">Kinase</keyword>
<feature type="transmembrane region" description="Helical" evidence="13">
    <location>
        <begin position="193"/>
        <end position="214"/>
    </location>
</feature>
<evidence type="ECO:0000256" key="9">
    <source>
        <dbReference type="ARBA" id="ARBA00022989"/>
    </source>
</evidence>
<dbReference type="Gene3D" id="3.30.565.10">
    <property type="entry name" value="Histidine kinase-like ATPase, C-terminal domain"/>
    <property type="match status" value="1"/>
</dbReference>
<reference evidence="19 20" key="1">
    <citation type="submission" date="2019-01" db="EMBL/GenBank/DDBJ databases">
        <authorList>
            <person name="Chen W.-M."/>
        </authorList>
    </citation>
    <scope>NUCLEOTIDE SEQUENCE [LARGE SCALE GENOMIC DNA]</scope>
    <source>
        <strain evidence="19 20">ICH-3</strain>
    </source>
</reference>
<dbReference type="SMART" id="SM01079">
    <property type="entry name" value="CHASE"/>
    <property type="match status" value="1"/>
</dbReference>
<dbReference type="InterPro" id="IPR007895">
    <property type="entry name" value="MASE1"/>
</dbReference>
<sequence length="1055" mass="112688">MVRRPAAPLTVVLLTALVYGIVGAAAVQLAVHPGHAVAVYPSAGIALAVALVYGWPALLGAALGAAAVNVGLMVWHGQPGATELAAGAAIGAGAAAQAAFGRALVRRWVSQPLVLAEFADVVRFYLLGGPAACLVSASVAHAALVAAGQMPLQGVSVSWWTWWLGDVLGVLLAAPVVLALVGQPREEWAPRRLTLVVPMLLTTAMLAGAIGWAAHAHGERVRTAFERDAWSLADALDAQLRRPLDVLQAMHGLFDTQQHIDPVEMQRATAPWLRDQPFIAAIGYSARVDPADVADFEARARAEGPVADYRVFAREDAQTLPPSRHGVVAIRLIEPLATNRPALGVDAMTIRAARAAIQRAAATGQPAATAGFRLTQATGDETGIVIYRALYQGDPRTDAERRAAFTGVVFVTLRLETLVADMQRQVPMHLAWCLVDLDPGAERPRLAGAPGCEARPRATLRYLRNLTLGPRALQWQVAAEPSQLPGVSEAGTTLFATTGLITAGLLGALLLTVSGRQRRIELAVTERTADLRAASLALQESQDRLRNIVDHVPIGIIYADASGRLREANPDLLAMLGRVVLPAPPPALPDWVHVDDRAEVEAFLQQVRTGEQPPARMQVRLVAADGSERTVRLGLSPLRGPDGQLQRLVGVVEDIGEHLQLEASERARRAAEASSQAKSEFVGRMSHELRTPLNAMLGFSQLLSRDNSAPLAAHQRRWIDQVQDAGWHLLNMINDTLDLSMIESGALRLTPVALDPRALLEATLSMIAAAADRRALQVVPADIAPGVPPVLGDETRVKQILTNLLSNAVKYNVDGGRIAVQVDVDPDTVPEQVVFRVSDTGIGLSAEQIDRLFHPFDRLGRESSGVEGTGIGLVISRRLVECMGGSLTASGQVGRGSMFELRLPRAATGPDVTPGKASPASDGRYRQRRVHYVEDNETNVALMRGMLAQRPQIALSVSTMGLDALAAVRIERPDLLLLDMHLPDIDGLDLLTHLKADDGTAGIPVIVLSADATPERVARALHAGAEAYLSKPLNLTELLQHVDALLEQGNTEWGE</sequence>
<dbReference type="InterPro" id="IPR035965">
    <property type="entry name" value="PAS-like_dom_sf"/>
</dbReference>
<feature type="domain" description="PAC" evidence="17">
    <location>
        <begin position="615"/>
        <end position="667"/>
    </location>
</feature>
<organism evidence="19 20">
    <name type="scientific">Rubrivivax albus</name>
    <dbReference type="NCBI Taxonomy" id="2499835"/>
    <lineage>
        <taxon>Bacteria</taxon>
        <taxon>Pseudomonadati</taxon>
        <taxon>Pseudomonadota</taxon>
        <taxon>Betaproteobacteria</taxon>
        <taxon>Burkholderiales</taxon>
        <taxon>Sphaerotilaceae</taxon>
        <taxon>Rubrivivax</taxon>
    </lineage>
</organism>
<dbReference type="PROSITE" id="PS50109">
    <property type="entry name" value="HIS_KIN"/>
    <property type="match status" value="1"/>
</dbReference>
<evidence type="ECO:0000313" key="19">
    <source>
        <dbReference type="EMBL" id="RVT52093.1"/>
    </source>
</evidence>
<feature type="transmembrane region" description="Helical" evidence="13">
    <location>
        <begin position="159"/>
        <end position="181"/>
    </location>
</feature>
<dbReference type="PROSITE" id="PS50112">
    <property type="entry name" value="PAS"/>
    <property type="match status" value="1"/>
</dbReference>
<dbReference type="GO" id="GO:0009927">
    <property type="term" value="F:histidine phosphotransfer kinase activity"/>
    <property type="evidence" value="ECO:0007669"/>
    <property type="project" value="TreeGrafter"/>
</dbReference>
<name>A0A3S2TRB6_9BURK</name>
<dbReference type="NCBIfam" id="TIGR00229">
    <property type="entry name" value="sensory_box"/>
    <property type="match status" value="1"/>
</dbReference>
<dbReference type="PANTHER" id="PTHR43047">
    <property type="entry name" value="TWO-COMPONENT HISTIDINE PROTEIN KINASE"/>
    <property type="match status" value="1"/>
</dbReference>
<evidence type="ECO:0000256" key="1">
    <source>
        <dbReference type="ARBA" id="ARBA00000085"/>
    </source>
</evidence>
<dbReference type="GO" id="GO:0005886">
    <property type="term" value="C:plasma membrane"/>
    <property type="evidence" value="ECO:0007669"/>
    <property type="project" value="UniProtKB-SubCell"/>
</dbReference>
<dbReference type="InterPro" id="IPR013767">
    <property type="entry name" value="PAS_fold"/>
</dbReference>
<feature type="domain" description="Response regulatory" evidence="15">
    <location>
        <begin position="929"/>
        <end position="1046"/>
    </location>
</feature>
<dbReference type="SMART" id="SM00388">
    <property type="entry name" value="HisKA"/>
    <property type="match status" value="1"/>
</dbReference>
<comment type="caution">
    <text evidence="19">The sequence shown here is derived from an EMBL/GenBank/DDBJ whole genome shotgun (WGS) entry which is preliminary data.</text>
</comment>
<feature type="domain" description="PAS" evidence="16">
    <location>
        <begin position="541"/>
        <end position="611"/>
    </location>
</feature>
<feature type="modified residue" description="4-aspartylphosphate" evidence="11">
    <location>
        <position position="979"/>
    </location>
</feature>
<dbReference type="InterPro" id="IPR004358">
    <property type="entry name" value="Sig_transdc_His_kin-like_C"/>
</dbReference>
<dbReference type="SUPFAM" id="SSF52172">
    <property type="entry name" value="CheY-like"/>
    <property type="match status" value="1"/>
</dbReference>
<dbReference type="InterPro" id="IPR003661">
    <property type="entry name" value="HisK_dim/P_dom"/>
</dbReference>
<dbReference type="Gene3D" id="3.30.450.350">
    <property type="entry name" value="CHASE domain"/>
    <property type="match status" value="1"/>
</dbReference>
<feature type="domain" description="CHASE" evidence="18">
    <location>
        <begin position="330"/>
        <end position="424"/>
    </location>
</feature>
<evidence type="ECO:0000259" key="15">
    <source>
        <dbReference type="PROSITE" id="PS50110"/>
    </source>
</evidence>
<dbReference type="Pfam" id="PF02518">
    <property type="entry name" value="HATPase_c"/>
    <property type="match status" value="1"/>
</dbReference>
<evidence type="ECO:0000256" key="5">
    <source>
        <dbReference type="ARBA" id="ARBA00022553"/>
    </source>
</evidence>
<evidence type="ECO:0000256" key="13">
    <source>
        <dbReference type="SAM" id="Phobius"/>
    </source>
</evidence>
<feature type="transmembrane region" description="Helical" evidence="13">
    <location>
        <begin position="125"/>
        <end position="147"/>
    </location>
</feature>
<dbReference type="SUPFAM" id="SSF55874">
    <property type="entry name" value="ATPase domain of HSP90 chaperone/DNA topoisomerase II/histidine kinase"/>
    <property type="match status" value="1"/>
</dbReference>
<evidence type="ECO:0000256" key="10">
    <source>
        <dbReference type="ARBA" id="ARBA00023136"/>
    </source>
</evidence>
<keyword evidence="6" id="KW-0808">Transferase</keyword>
<dbReference type="InterPro" id="IPR036890">
    <property type="entry name" value="HATPase_C_sf"/>
</dbReference>
<keyword evidence="20" id="KW-1185">Reference proteome</keyword>
<dbReference type="InterPro" id="IPR001789">
    <property type="entry name" value="Sig_transdc_resp-reg_receiver"/>
</dbReference>